<dbReference type="InterPro" id="IPR043502">
    <property type="entry name" value="DNA/RNA_pol_sf"/>
</dbReference>
<proteinExistence type="predicted"/>
<protein>
    <recommendedName>
        <fullName evidence="3">Reverse transcriptase/retrotransposon-derived protein RNase H-like domain-containing protein</fullName>
    </recommendedName>
</protein>
<evidence type="ECO:0000313" key="1">
    <source>
        <dbReference type="EMBL" id="KAL2088037.1"/>
    </source>
</evidence>
<dbReference type="AlphaFoldDB" id="A0ABD1JLM2"/>
<dbReference type="Gene3D" id="3.30.70.270">
    <property type="match status" value="2"/>
</dbReference>
<dbReference type="EMBL" id="JBHFQA010000014">
    <property type="protein sequence ID" value="KAL2088037.1"/>
    <property type="molecule type" value="Genomic_DNA"/>
</dbReference>
<dbReference type="PANTHER" id="PTHR33064">
    <property type="entry name" value="POL PROTEIN"/>
    <property type="match status" value="1"/>
</dbReference>
<keyword evidence="2" id="KW-1185">Reference proteome</keyword>
<evidence type="ECO:0000313" key="2">
    <source>
        <dbReference type="Proteomes" id="UP001591681"/>
    </source>
</evidence>
<accession>A0ABD1JLM2</accession>
<dbReference type="PANTHER" id="PTHR33064:SF37">
    <property type="entry name" value="RIBONUCLEASE H"/>
    <property type="match status" value="1"/>
</dbReference>
<dbReference type="Proteomes" id="UP001591681">
    <property type="component" value="Unassembled WGS sequence"/>
</dbReference>
<dbReference type="InterPro" id="IPR043128">
    <property type="entry name" value="Rev_trsase/Diguanyl_cyclase"/>
</dbReference>
<evidence type="ECO:0008006" key="3">
    <source>
        <dbReference type="Google" id="ProtNLM"/>
    </source>
</evidence>
<comment type="caution">
    <text evidence="1">The sequence shown here is derived from an EMBL/GenBank/DDBJ whole genome shotgun (WGS) entry which is preliminary data.</text>
</comment>
<dbReference type="InterPro" id="IPR051320">
    <property type="entry name" value="Viral_Replic_Matur_Polypro"/>
</dbReference>
<gene>
    <name evidence="1" type="ORF">ACEWY4_016865</name>
</gene>
<name>A0ABD1JLM2_9TELE</name>
<sequence length="194" mass="21690">MVLQRLQHHNLKLKLKKCKFFQSEGSYLGHVISASRVATDPEKIQAVAEWKRPSIVKELRSFLGFATYYQRFAGFAAYAAPIHKLVGALEETRKRPGPRLRGQVSQHWSQDCEDAFQALKSHLVQAPGHNKSQHRRAFPTASSHRPRFWDNFEAGPLIVNIQGDETSAFSASVCNQDLIGVEATRLGPGGAELL</sequence>
<reference evidence="1 2" key="1">
    <citation type="submission" date="2024-09" db="EMBL/GenBank/DDBJ databases">
        <title>A chromosome-level genome assembly of Gray's grenadier anchovy, Coilia grayii.</title>
        <authorList>
            <person name="Fu Z."/>
        </authorList>
    </citation>
    <scope>NUCLEOTIDE SEQUENCE [LARGE SCALE GENOMIC DNA]</scope>
    <source>
        <strain evidence="1">G4</strain>
        <tissue evidence="1">Muscle</tissue>
    </source>
</reference>
<dbReference type="SUPFAM" id="SSF56672">
    <property type="entry name" value="DNA/RNA polymerases"/>
    <property type="match status" value="1"/>
</dbReference>
<organism evidence="1 2">
    <name type="scientific">Coilia grayii</name>
    <name type="common">Gray's grenadier anchovy</name>
    <dbReference type="NCBI Taxonomy" id="363190"/>
    <lineage>
        <taxon>Eukaryota</taxon>
        <taxon>Metazoa</taxon>
        <taxon>Chordata</taxon>
        <taxon>Craniata</taxon>
        <taxon>Vertebrata</taxon>
        <taxon>Euteleostomi</taxon>
        <taxon>Actinopterygii</taxon>
        <taxon>Neopterygii</taxon>
        <taxon>Teleostei</taxon>
        <taxon>Clupei</taxon>
        <taxon>Clupeiformes</taxon>
        <taxon>Clupeoidei</taxon>
        <taxon>Engraulidae</taxon>
        <taxon>Coilinae</taxon>
        <taxon>Coilia</taxon>
    </lineage>
</organism>